<dbReference type="EMBL" id="BMEC01000013">
    <property type="protein sequence ID" value="GGC48586.1"/>
    <property type="molecule type" value="Genomic_DNA"/>
</dbReference>
<evidence type="ECO:0000313" key="3">
    <source>
        <dbReference type="EMBL" id="GGC48586.1"/>
    </source>
</evidence>
<dbReference type="RefSeq" id="WP_188466540.1">
    <property type="nucleotide sequence ID" value="NZ_BMEC01000013.1"/>
</dbReference>
<feature type="domain" description="LysM" evidence="2">
    <location>
        <begin position="320"/>
        <end position="363"/>
    </location>
</feature>
<feature type="domain" description="LysM" evidence="2">
    <location>
        <begin position="251"/>
        <end position="299"/>
    </location>
</feature>
<evidence type="ECO:0000259" key="2">
    <source>
        <dbReference type="PROSITE" id="PS51782"/>
    </source>
</evidence>
<gene>
    <name evidence="3" type="ORF">GCM10011506_37800</name>
</gene>
<reference evidence="4" key="1">
    <citation type="journal article" date="2019" name="Int. J. Syst. Evol. Microbiol.">
        <title>The Global Catalogue of Microorganisms (GCM) 10K type strain sequencing project: providing services to taxonomists for standard genome sequencing and annotation.</title>
        <authorList>
            <consortium name="The Broad Institute Genomics Platform"/>
            <consortium name="The Broad Institute Genome Sequencing Center for Infectious Disease"/>
            <person name="Wu L."/>
            <person name="Ma J."/>
        </authorList>
    </citation>
    <scope>NUCLEOTIDE SEQUENCE [LARGE SCALE GENOMIC DNA]</scope>
    <source>
        <strain evidence="4">CGMCC 1.10832</strain>
    </source>
</reference>
<dbReference type="Pfam" id="PF01476">
    <property type="entry name" value="LysM"/>
    <property type="match status" value="5"/>
</dbReference>
<dbReference type="InterPro" id="IPR036779">
    <property type="entry name" value="LysM_dom_sf"/>
</dbReference>
<dbReference type="InterPro" id="IPR018392">
    <property type="entry name" value="LysM"/>
</dbReference>
<dbReference type="Gene3D" id="3.10.350.10">
    <property type="entry name" value="LysM domain"/>
    <property type="match status" value="4"/>
</dbReference>
<dbReference type="Proteomes" id="UP000636010">
    <property type="component" value="Unassembled WGS sequence"/>
</dbReference>
<dbReference type="PANTHER" id="PTHR33734:SF22">
    <property type="entry name" value="MEMBRANE-BOUND LYTIC MUREIN TRANSGLYCOSYLASE D"/>
    <property type="match status" value="1"/>
</dbReference>
<feature type="region of interest" description="Disordered" evidence="1">
    <location>
        <begin position="369"/>
        <end position="417"/>
    </location>
</feature>
<dbReference type="CDD" id="cd00118">
    <property type="entry name" value="LysM"/>
    <property type="match status" value="4"/>
</dbReference>
<dbReference type="InterPro" id="IPR036908">
    <property type="entry name" value="RlpA-like_sf"/>
</dbReference>
<sequence>MLFQLQTFDMIQNFKYLLFIFFLVASLQAEASLDSLGIKVIEGQKFILHKVDAKETLYSIARRYHVSVADITEVNEAEKDGFKIDQIGRVLMIPYKANEFKKAPAVTPSEKGSGTTGKKHTIAAGETLYSLSKKYNVSTGQLKEWNNMESNTLSIGEEIWVSQPSGSTSVAKQTNEVQHSSDAKSTEHIVDFGETIYSISRQYEVSQEDIMTWNRLTNTEIAVGQKLIIKSAQPVAKKKDNAPQYANTVQTFHNAKKGENYQSVAEMYNLKASDLKKWNDFKAPFKGGEVIKIVAPAVSNEKDNVTSEVKPTRSVENSKNIHVVASGETIYSLSDKYGVEMEDLRKWNGMDNYQLSVGQRLYIKNPDSLSAMAESNQDNESDMEAEPSGKEKENTDNKQSTPITPTAENPQKQDTKAYFTVEEDDIPKIEKVKEKGVAEVIAGSEGTEKYLALHRTAKIGTIMQVRNDLNDQIVFVRVLGKLPNTGVDDKVIIRISKKAFEKLGGVDYKFPVEISYLPLKD</sequence>
<dbReference type="SUPFAM" id="SSF54106">
    <property type="entry name" value="LysM domain"/>
    <property type="match status" value="4"/>
</dbReference>
<evidence type="ECO:0000256" key="1">
    <source>
        <dbReference type="SAM" id="MobiDB-lite"/>
    </source>
</evidence>
<dbReference type="SMART" id="SM00257">
    <property type="entry name" value="LysM"/>
    <property type="match status" value="5"/>
</dbReference>
<accession>A0ABQ1MYC2</accession>
<organism evidence="3 4">
    <name type="scientific">Marivirga lumbricoides</name>
    <dbReference type="NCBI Taxonomy" id="1046115"/>
    <lineage>
        <taxon>Bacteria</taxon>
        <taxon>Pseudomonadati</taxon>
        <taxon>Bacteroidota</taxon>
        <taxon>Cytophagia</taxon>
        <taxon>Cytophagales</taxon>
        <taxon>Marivirgaceae</taxon>
        <taxon>Marivirga</taxon>
    </lineage>
</organism>
<feature type="compositionally biased region" description="Polar residues" evidence="1">
    <location>
        <begin position="397"/>
        <end position="412"/>
    </location>
</feature>
<dbReference type="PROSITE" id="PS51782">
    <property type="entry name" value="LYSM"/>
    <property type="match status" value="5"/>
</dbReference>
<feature type="domain" description="LysM" evidence="2">
    <location>
        <begin position="47"/>
        <end position="93"/>
    </location>
</feature>
<feature type="domain" description="LysM" evidence="2">
    <location>
        <begin position="186"/>
        <end position="229"/>
    </location>
</feature>
<feature type="domain" description="LysM" evidence="2">
    <location>
        <begin position="118"/>
        <end position="161"/>
    </location>
</feature>
<keyword evidence="4" id="KW-1185">Reference proteome</keyword>
<evidence type="ECO:0000313" key="4">
    <source>
        <dbReference type="Proteomes" id="UP000636010"/>
    </source>
</evidence>
<dbReference type="PANTHER" id="PTHR33734">
    <property type="entry name" value="LYSM DOMAIN-CONTAINING GPI-ANCHORED PROTEIN 2"/>
    <property type="match status" value="1"/>
</dbReference>
<feature type="compositionally biased region" description="Basic and acidic residues" evidence="1">
    <location>
        <begin position="387"/>
        <end position="396"/>
    </location>
</feature>
<comment type="caution">
    <text evidence="3">The sequence shown here is derived from an EMBL/GenBank/DDBJ whole genome shotgun (WGS) entry which is preliminary data.</text>
</comment>
<dbReference type="Gene3D" id="2.40.40.10">
    <property type="entry name" value="RlpA-like domain"/>
    <property type="match status" value="1"/>
</dbReference>
<name>A0ABQ1MYC2_9BACT</name>
<protein>
    <recommendedName>
        <fullName evidence="2">LysM domain-containing protein</fullName>
    </recommendedName>
</protein>
<proteinExistence type="predicted"/>